<keyword evidence="11" id="KW-1015">Disulfide bond</keyword>
<evidence type="ECO:0000313" key="21">
    <source>
        <dbReference type="Proteomes" id="UP001331515"/>
    </source>
</evidence>
<dbReference type="CDD" id="cd00054">
    <property type="entry name" value="EGF_CA"/>
    <property type="match status" value="3"/>
</dbReference>
<evidence type="ECO:0000256" key="5">
    <source>
        <dbReference type="ARBA" id="ARBA00022583"/>
    </source>
</evidence>
<sequence length="682" mass="73972">MGLLAALVALLCIYTAARGAEGCSSFRHLENGQTFFRYGGLLVIFRCRPGYKLHGYKTNSCVSGIWSRNTPVCVGSGCTNPGPPTHGTSSMNEDGSWMVFSCHSGFRRQGPSMLYCKGHIWNSTKPVCKELDLMGLSSGVSVQKPNTLQNLQAAVVLKTQQQSHYDTLANTASKESNLKLSLSHAPPQMSSMPSSETEFSYGEPVTSWDDVSPSEVVTSSLQTDKDQQVETSFQYPPSSQPSGGKVDPTETLPTVSVHLTSTRAPSPSPSASLSPFHPNPTQSNITTNVSSNTSSPTESRSNGSEYHNTTSTPPPLPLTLSRLSVCTHPPVPAHGTFYSHNVENPGPTEYKQYIQYACYPGYTLAHGDILSYCQRGGVWSGTTAVCLELTPCSVNNGGCSQLCSLSQHLNQSSNQTHTITQCHCKAGFTLVEDGRTCRDLDECVEGQYRCRQRCINTFGSFKCSCDDGYQSADDQTSCTDVDECMLPAAVTGCVFGCVNTPGSFHCQCPSGYSLQTAHSHCQDIDECAVNQGLGPCTKQCHNTQGSYRCSCLYGHILAGDGHSCIPECPSGYRKHPTTSDNQTTKALREECVDVNECQEEMCEWQCINLPGSHRCICPRGYTLHQDGQRCKDINECSRKNGGCSHLCVNQKGVYKCACPATHRLSPYSWKKCVPRKTANSAG</sequence>
<keyword evidence="8" id="KW-0677">Repeat</keyword>
<dbReference type="GO" id="GO:0005576">
    <property type="term" value="C:extracellular region"/>
    <property type="evidence" value="ECO:0007669"/>
    <property type="project" value="UniProtKB-SubCell"/>
</dbReference>
<evidence type="ECO:0000256" key="12">
    <source>
        <dbReference type="ARBA" id="ARBA00023170"/>
    </source>
</evidence>
<evidence type="ECO:0000259" key="19">
    <source>
        <dbReference type="PROSITE" id="PS50923"/>
    </source>
</evidence>
<keyword evidence="9" id="KW-1133">Transmembrane helix</keyword>
<evidence type="ECO:0000256" key="16">
    <source>
        <dbReference type="SAM" id="MobiDB-lite"/>
    </source>
</evidence>
<evidence type="ECO:0000256" key="14">
    <source>
        <dbReference type="PROSITE-ProRule" id="PRU00076"/>
    </source>
</evidence>
<keyword evidence="4 14" id="KW-0245">EGF-like domain</keyword>
<dbReference type="InterPro" id="IPR000152">
    <property type="entry name" value="EGF-type_Asp/Asn_hydroxyl_site"/>
</dbReference>
<evidence type="ECO:0000256" key="13">
    <source>
        <dbReference type="ARBA" id="ARBA00023180"/>
    </source>
</evidence>
<dbReference type="FunFam" id="2.10.25.10:FF:000005">
    <property type="entry name" value="Fibrillin 2"/>
    <property type="match status" value="1"/>
</dbReference>
<evidence type="ECO:0000256" key="1">
    <source>
        <dbReference type="ARBA" id="ARBA00004479"/>
    </source>
</evidence>
<feature type="region of interest" description="Disordered" evidence="16">
    <location>
        <begin position="180"/>
        <end position="323"/>
    </location>
</feature>
<keyword evidence="13" id="KW-0325">Glycoprotein</keyword>
<dbReference type="Pfam" id="PF12662">
    <property type="entry name" value="cEGF"/>
    <property type="match status" value="2"/>
</dbReference>
<feature type="domain" description="EGF-like" evidence="18">
    <location>
        <begin position="593"/>
        <end position="631"/>
    </location>
</feature>
<feature type="domain" description="Sushi" evidence="19">
    <location>
        <begin position="21"/>
        <end position="75"/>
    </location>
</feature>
<feature type="compositionally biased region" description="Polar residues" evidence="16">
    <location>
        <begin position="229"/>
        <end position="242"/>
    </location>
</feature>
<keyword evidence="21" id="KW-1185">Reference proteome</keyword>
<dbReference type="SUPFAM" id="SSF57184">
    <property type="entry name" value="Growth factor receptor domain"/>
    <property type="match status" value="1"/>
</dbReference>
<dbReference type="PANTHER" id="PTHR47333:SF4">
    <property type="entry name" value="EGF-LIKE DOMAIN-CONTAINING PROTEIN"/>
    <property type="match status" value="1"/>
</dbReference>
<keyword evidence="5" id="KW-0254">Endocytosis</keyword>
<dbReference type="Pfam" id="PF07645">
    <property type="entry name" value="EGF_CA"/>
    <property type="match status" value="1"/>
</dbReference>
<dbReference type="SUPFAM" id="SSF57196">
    <property type="entry name" value="EGF/Laminin"/>
    <property type="match status" value="3"/>
</dbReference>
<dbReference type="FunFam" id="2.10.25.10:FF:000009">
    <property type="entry name" value="Low-density lipoprotein receptor isoform 1"/>
    <property type="match status" value="1"/>
</dbReference>
<evidence type="ECO:0000256" key="15">
    <source>
        <dbReference type="PROSITE-ProRule" id="PRU00302"/>
    </source>
</evidence>
<dbReference type="InterPro" id="IPR018097">
    <property type="entry name" value="EGF_Ca-bd_CS"/>
</dbReference>
<gene>
    <name evidence="20" type="ORF">CgunFtcFv8_020877</name>
</gene>
<dbReference type="FunFam" id="2.10.25.10:FF:000119">
    <property type="entry name" value="vitamin K-dependent protein S"/>
    <property type="match status" value="1"/>
</dbReference>
<accession>A0AAN8E5K3</accession>
<dbReference type="GO" id="GO:0005509">
    <property type="term" value="F:calcium ion binding"/>
    <property type="evidence" value="ECO:0007669"/>
    <property type="project" value="InterPro"/>
</dbReference>
<evidence type="ECO:0000256" key="6">
    <source>
        <dbReference type="ARBA" id="ARBA00022692"/>
    </source>
</evidence>
<dbReference type="SMART" id="SM00179">
    <property type="entry name" value="EGF_CA"/>
    <property type="match status" value="5"/>
</dbReference>
<dbReference type="InterPro" id="IPR026823">
    <property type="entry name" value="cEGF"/>
</dbReference>
<dbReference type="SMART" id="SM00181">
    <property type="entry name" value="EGF"/>
    <property type="match status" value="6"/>
</dbReference>
<dbReference type="Gene3D" id="2.10.70.10">
    <property type="entry name" value="Complement Module, domain 1"/>
    <property type="match status" value="3"/>
</dbReference>
<dbReference type="SUPFAM" id="SSF57535">
    <property type="entry name" value="Complement control module/SCR domain"/>
    <property type="match status" value="3"/>
</dbReference>
<dbReference type="PROSITE" id="PS01186">
    <property type="entry name" value="EGF_2"/>
    <property type="match status" value="2"/>
</dbReference>
<dbReference type="PROSITE" id="PS00010">
    <property type="entry name" value="ASX_HYDROXYL"/>
    <property type="match status" value="2"/>
</dbReference>
<dbReference type="InterPro" id="IPR049883">
    <property type="entry name" value="NOTCH1_EGF-like"/>
</dbReference>
<comment type="caution">
    <text evidence="20">The sequence shown here is derived from an EMBL/GenBank/DDBJ whole genome shotgun (WGS) entry which is preliminary data.</text>
</comment>
<comment type="caution">
    <text evidence="14">Lacks conserved residue(s) required for the propagation of feature annotation.</text>
</comment>
<feature type="domain" description="Sushi" evidence="19">
    <location>
        <begin position="76"/>
        <end position="130"/>
    </location>
</feature>
<keyword evidence="7 17" id="KW-0732">Signal</keyword>
<evidence type="ECO:0000256" key="7">
    <source>
        <dbReference type="ARBA" id="ARBA00022729"/>
    </source>
</evidence>
<dbReference type="Gene3D" id="2.10.25.10">
    <property type="entry name" value="Laminin"/>
    <property type="match status" value="6"/>
</dbReference>
<feature type="compositionally biased region" description="Low complexity" evidence="16">
    <location>
        <begin position="259"/>
        <end position="302"/>
    </location>
</feature>
<evidence type="ECO:0000256" key="17">
    <source>
        <dbReference type="SAM" id="SignalP"/>
    </source>
</evidence>
<dbReference type="EMBL" id="JAURVH010001513">
    <property type="protein sequence ID" value="KAK5935521.1"/>
    <property type="molecule type" value="Genomic_DNA"/>
</dbReference>
<keyword evidence="12" id="KW-0675">Receptor</keyword>
<feature type="chain" id="PRO_5042844121" evidence="17">
    <location>
        <begin position="20"/>
        <end position="682"/>
    </location>
</feature>
<dbReference type="CDD" id="cd00033">
    <property type="entry name" value="CCP"/>
    <property type="match status" value="3"/>
</dbReference>
<keyword evidence="10" id="KW-0472">Membrane</keyword>
<evidence type="ECO:0000256" key="3">
    <source>
        <dbReference type="ARBA" id="ARBA00022525"/>
    </source>
</evidence>
<feature type="domain" description="Sushi" evidence="19">
    <location>
        <begin position="324"/>
        <end position="388"/>
    </location>
</feature>
<keyword evidence="6" id="KW-0812">Transmembrane</keyword>
<dbReference type="InterPro" id="IPR000436">
    <property type="entry name" value="Sushi_SCR_CCP_dom"/>
</dbReference>
<proteinExistence type="predicted"/>
<dbReference type="InterPro" id="IPR052080">
    <property type="entry name" value="vWF_C/EGF_Fibrillin"/>
</dbReference>
<keyword evidence="15" id="KW-0768">Sushi</keyword>
<feature type="signal peptide" evidence="17">
    <location>
        <begin position="1"/>
        <end position="19"/>
    </location>
</feature>
<dbReference type="InterPro" id="IPR001881">
    <property type="entry name" value="EGF-like_Ca-bd_dom"/>
</dbReference>
<dbReference type="Pfam" id="PF00084">
    <property type="entry name" value="Sushi"/>
    <property type="match status" value="2"/>
</dbReference>
<feature type="compositionally biased region" description="Polar residues" evidence="16">
    <location>
        <begin position="188"/>
        <end position="198"/>
    </location>
</feature>
<dbReference type="InterPro" id="IPR009030">
    <property type="entry name" value="Growth_fac_rcpt_cys_sf"/>
</dbReference>
<protein>
    <submittedName>
        <fullName evidence="20">Uncharacterized protein</fullName>
    </submittedName>
</protein>
<dbReference type="SMART" id="SM00032">
    <property type="entry name" value="CCP"/>
    <property type="match status" value="3"/>
</dbReference>
<evidence type="ECO:0000256" key="10">
    <source>
        <dbReference type="ARBA" id="ARBA00023136"/>
    </source>
</evidence>
<keyword evidence="3" id="KW-0964">Secreted</keyword>
<dbReference type="PROSITE" id="PS50923">
    <property type="entry name" value="SUSHI"/>
    <property type="match status" value="3"/>
</dbReference>
<reference evidence="20 21" key="1">
    <citation type="journal article" date="2023" name="Mol. Biol. Evol.">
        <title>Genomics of Secondarily Temperate Adaptation in the Only Non-Antarctic Icefish.</title>
        <authorList>
            <person name="Rivera-Colon A.G."/>
            <person name="Rayamajhi N."/>
            <person name="Minhas B.F."/>
            <person name="Madrigal G."/>
            <person name="Bilyk K.T."/>
            <person name="Yoon V."/>
            <person name="Hune M."/>
            <person name="Gregory S."/>
            <person name="Cheng C.H.C."/>
            <person name="Catchen J.M."/>
        </authorList>
    </citation>
    <scope>NUCLEOTIDE SEQUENCE [LARGE SCALE GENOMIC DNA]</scope>
    <source>
        <tissue evidence="20">White muscle</tissue>
    </source>
</reference>
<dbReference type="GO" id="GO:0016020">
    <property type="term" value="C:membrane"/>
    <property type="evidence" value="ECO:0007669"/>
    <property type="project" value="UniProtKB-SubCell"/>
</dbReference>
<dbReference type="InterPro" id="IPR000742">
    <property type="entry name" value="EGF"/>
</dbReference>
<dbReference type="PANTHER" id="PTHR47333">
    <property type="entry name" value="VON WILLEBRAND FACTOR C AND EGF DOMAIN-CONTAINING PROTEIN"/>
    <property type="match status" value="1"/>
</dbReference>
<evidence type="ECO:0000259" key="18">
    <source>
        <dbReference type="PROSITE" id="PS50026"/>
    </source>
</evidence>
<evidence type="ECO:0000256" key="8">
    <source>
        <dbReference type="ARBA" id="ARBA00022737"/>
    </source>
</evidence>
<dbReference type="GO" id="GO:0006897">
    <property type="term" value="P:endocytosis"/>
    <property type="evidence" value="ECO:0007669"/>
    <property type="project" value="UniProtKB-KW"/>
</dbReference>
<dbReference type="PROSITE" id="PS50026">
    <property type="entry name" value="EGF_3"/>
    <property type="match status" value="1"/>
</dbReference>
<organism evidence="20 21">
    <name type="scientific">Champsocephalus gunnari</name>
    <name type="common">Mackerel icefish</name>
    <dbReference type="NCBI Taxonomy" id="52237"/>
    <lineage>
        <taxon>Eukaryota</taxon>
        <taxon>Metazoa</taxon>
        <taxon>Chordata</taxon>
        <taxon>Craniata</taxon>
        <taxon>Vertebrata</taxon>
        <taxon>Euteleostomi</taxon>
        <taxon>Actinopterygii</taxon>
        <taxon>Neopterygii</taxon>
        <taxon>Teleostei</taxon>
        <taxon>Neoteleostei</taxon>
        <taxon>Acanthomorphata</taxon>
        <taxon>Eupercaria</taxon>
        <taxon>Perciformes</taxon>
        <taxon>Notothenioidei</taxon>
        <taxon>Channichthyidae</taxon>
        <taxon>Champsocephalus</taxon>
    </lineage>
</organism>
<name>A0AAN8E5K3_CHAGU</name>
<evidence type="ECO:0000256" key="4">
    <source>
        <dbReference type="ARBA" id="ARBA00022536"/>
    </source>
</evidence>
<evidence type="ECO:0000256" key="2">
    <source>
        <dbReference type="ARBA" id="ARBA00004613"/>
    </source>
</evidence>
<evidence type="ECO:0000313" key="20">
    <source>
        <dbReference type="EMBL" id="KAK5935521.1"/>
    </source>
</evidence>
<dbReference type="PROSITE" id="PS01187">
    <property type="entry name" value="EGF_CA"/>
    <property type="match status" value="2"/>
</dbReference>
<evidence type="ECO:0000256" key="9">
    <source>
        <dbReference type="ARBA" id="ARBA00022989"/>
    </source>
</evidence>
<dbReference type="AlphaFoldDB" id="A0AAN8E5K3"/>
<evidence type="ECO:0000256" key="11">
    <source>
        <dbReference type="ARBA" id="ARBA00023157"/>
    </source>
</evidence>
<dbReference type="InterPro" id="IPR035976">
    <property type="entry name" value="Sushi/SCR/CCP_sf"/>
</dbReference>
<comment type="subcellular location">
    <subcellularLocation>
        <location evidence="1">Membrane</location>
        <topology evidence="1">Single-pass type I membrane protein</topology>
    </subcellularLocation>
    <subcellularLocation>
        <location evidence="2">Secreted</location>
    </subcellularLocation>
</comment>
<dbReference type="Proteomes" id="UP001331515">
    <property type="component" value="Unassembled WGS sequence"/>
</dbReference>